<feature type="transmembrane region" description="Helical" evidence="1">
    <location>
        <begin position="6"/>
        <end position="22"/>
    </location>
</feature>
<keyword evidence="1" id="KW-1133">Transmembrane helix</keyword>
<evidence type="ECO:0000313" key="3">
    <source>
        <dbReference type="Proteomes" id="UP000028999"/>
    </source>
</evidence>
<keyword evidence="1" id="KW-0472">Membrane</keyword>
<gene>
    <name evidence="2" type="primary">BnaA02g27580D</name>
    <name evidence="2" type="ORF">GSBRNA2T00084111001</name>
</gene>
<dbReference type="Gramene" id="CDY46508">
    <property type="protein sequence ID" value="CDY46508"/>
    <property type="gene ID" value="GSBRNA2T00084111001"/>
</dbReference>
<keyword evidence="1" id="KW-0812">Transmembrane</keyword>
<accession>A0A078IB76</accession>
<evidence type="ECO:0000313" key="2">
    <source>
        <dbReference type="EMBL" id="CDY46508.1"/>
    </source>
</evidence>
<evidence type="ECO:0000256" key="1">
    <source>
        <dbReference type="SAM" id="Phobius"/>
    </source>
</evidence>
<keyword evidence="3" id="KW-1185">Reference proteome</keyword>
<dbReference type="OMA" id="LSHKTMF"/>
<dbReference type="PaxDb" id="3708-A0A078IB76"/>
<organism evidence="2 3">
    <name type="scientific">Brassica napus</name>
    <name type="common">Rape</name>
    <dbReference type="NCBI Taxonomy" id="3708"/>
    <lineage>
        <taxon>Eukaryota</taxon>
        <taxon>Viridiplantae</taxon>
        <taxon>Streptophyta</taxon>
        <taxon>Embryophyta</taxon>
        <taxon>Tracheophyta</taxon>
        <taxon>Spermatophyta</taxon>
        <taxon>Magnoliopsida</taxon>
        <taxon>eudicotyledons</taxon>
        <taxon>Gunneridae</taxon>
        <taxon>Pentapetalae</taxon>
        <taxon>rosids</taxon>
        <taxon>malvids</taxon>
        <taxon>Brassicales</taxon>
        <taxon>Brassicaceae</taxon>
        <taxon>Brassiceae</taxon>
        <taxon>Brassica</taxon>
    </lineage>
</organism>
<dbReference type="AlphaFoldDB" id="A0A078IB76"/>
<name>A0A078IB76_BRANA</name>
<protein>
    <submittedName>
        <fullName evidence="2">BnaA02g27580D protein</fullName>
    </submittedName>
</protein>
<reference evidence="2 3" key="1">
    <citation type="journal article" date="2014" name="Science">
        <title>Plant genetics. Early allopolyploid evolution in the post-Neolithic Brassica napus oilseed genome.</title>
        <authorList>
            <person name="Chalhoub B."/>
            <person name="Denoeud F."/>
            <person name="Liu S."/>
            <person name="Parkin I.A."/>
            <person name="Tang H."/>
            <person name="Wang X."/>
            <person name="Chiquet J."/>
            <person name="Belcram H."/>
            <person name="Tong C."/>
            <person name="Samans B."/>
            <person name="Correa M."/>
            <person name="Da Silva C."/>
            <person name="Just J."/>
            <person name="Falentin C."/>
            <person name="Koh C.S."/>
            <person name="Le Clainche I."/>
            <person name="Bernard M."/>
            <person name="Bento P."/>
            <person name="Noel B."/>
            <person name="Labadie K."/>
            <person name="Alberti A."/>
            <person name="Charles M."/>
            <person name="Arnaud D."/>
            <person name="Guo H."/>
            <person name="Daviaud C."/>
            <person name="Alamery S."/>
            <person name="Jabbari K."/>
            <person name="Zhao M."/>
            <person name="Edger P.P."/>
            <person name="Chelaifa H."/>
            <person name="Tack D."/>
            <person name="Lassalle G."/>
            <person name="Mestiri I."/>
            <person name="Schnel N."/>
            <person name="Le Paslier M.C."/>
            <person name="Fan G."/>
            <person name="Renault V."/>
            <person name="Bayer P.E."/>
            <person name="Golicz A.A."/>
            <person name="Manoli S."/>
            <person name="Lee T.H."/>
            <person name="Thi V.H."/>
            <person name="Chalabi S."/>
            <person name="Hu Q."/>
            <person name="Fan C."/>
            <person name="Tollenaere R."/>
            <person name="Lu Y."/>
            <person name="Battail C."/>
            <person name="Shen J."/>
            <person name="Sidebottom C.H."/>
            <person name="Wang X."/>
            <person name="Canaguier A."/>
            <person name="Chauveau A."/>
            <person name="Berard A."/>
            <person name="Deniot G."/>
            <person name="Guan M."/>
            <person name="Liu Z."/>
            <person name="Sun F."/>
            <person name="Lim Y.P."/>
            <person name="Lyons E."/>
            <person name="Town C.D."/>
            <person name="Bancroft I."/>
            <person name="Wang X."/>
            <person name="Meng J."/>
            <person name="Ma J."/>
            <person name="Pires J.C."/>
            <person name="King G.J."/>
            <person name="Brunel D."/>
            <person name="Delourme R."/>
            <person name="Renard M."/>
            <person name="Aury J.M."/>
            <person name="Adams K.L."/>
            <person name="Batley J."/>
            <person name="Snowdon R.J."/>
            <person name="Tost J."/>
            <person name="Edwards D."/>
            <person name="Zhou Y."/>
            <person name="Hua W."/>
            <person name="Sharpe A.G."/>
            <person name="Paterson A.H."/>
            <person name="Guan C."/>
            <person name="Wincker P."/>
        </authorList>
    </citation>
    <scope>NUCLEOTIDE SEQUENCE [LARGE SCALE GENOMIC DNA]</scope>
    <source>
        <strain evidence="3">cv. Darmor-bzh</strain>
    </source>
</reference>
<dbReference type="EMBL" id="LK032671">
    <property type="protein sequence ID" value="CDY46508.1"/>
    <property type="molecule type" value="Genomic_DNA"/>
</dbReference>
<dbReference type="Proteomes" id="UP000028999">
    <property type="component" value="Unassembled WGS sequence"/>
</dbReference>
<dbReference type="STRING" id="3708.A0A078IB76"/>
<proteinExistence type="predicted"/>
<sequence>MNLSYKTILFVSVYFVMILLVFSSRNAAARMGTIKVSEIEIAQTRSRTPRHEFTEGFRFKNRELHFLSKRVLVPPSGPSNRHNSVVNDLKH</sequence>